<sequence>MKQEKITLTIGEATIKLPAATVAQLALASVISQIAPAQLPVPAVPAGVPEIGQPWPGQGGINGGYVPAIGAVPAHYLIFASEDVGEHEWGGRNKESKATSRHDGKANTDALIEEGGHPAAEAARAHQADGHADFDLPAASQLYQAWVHGLITEGAYWSSSQRSANDAFYMDFGDGSQSHYVKINELRVRPVRRFFI</sequence>
<dbReference type="EMBL" id="LKKS01000033">
    <property type="protein sequence ID" value="KPM67574.1"/>
    <property type="molecule type" value="Genomic_DNA"/>
</dbReference>
<protein>
    <recommendedName>
        <fullName evidence="3">DUF1566 domain-containing protein</fullName>
    </recommendedName>
</protein>
<evidence type="ECO:0000313" key="1">
    <source>
        <dbReference type="EMBL" id="KPM67574.1"/>
    </source>
</evidence>
<comment type="caution">
    <text evidence="1">The sequence shown here is derived from an EMBL/GenBank/DDBJ whole genome shotgun (WGS) entry which is preliminary data.</text>
</comment>
<proteinExistence type="predicted"/>
<dbReference type="Proteomes" id="UP000050437">
    <property type="component" value="Unassembled WGS sequence"/>
</dbReference>
<organism evidence="1 2">
    <name type="scientific">Pseudomonas putida</name>
    <name type="common">Arthrobacter siderocapsulatus</name>
    <dbReference type="NCBI Taxonomy" id="303"/>
    <lineage>
        <taxon>Bacteria</taxon>
        <taxon>Pseudomonadati</taxon>
        <taxon>Pseudomonadota</taxon>
        <taxon>Gammaproteobacteria</taxon>
        <taxon>Pseudomonadales</taxon>
        <taxon>Pseudomonadaceae</taxon>
        <taxon>Pseudomonas</taxon>
    </lineage>
</organism>
<reference evidence="1 2" key="1">
    <citation type="submission" date="2015-10" db="EMBL/GenBank/DDBJ databases">
        <title>Pseudomonas putida clinical strains.</title>
        <authorList>
            <person name="Molina L."/>
            <person name="Udaondo Z."/>
        </authorList>
    </citation>
    <scope>NUCLEOTIDE SEQUENCE [LARGE SCALE GENOMIC DNA]</scope>
    <source>
        <strain evidence="1 2">HB13667</strain>
    </source>
</reference>
<dbReference type="RefSeq" id="WP_054572248.1">
    <property type="nucleotide sequence ID" value="NZ_LKKS01000033.1"/>
</dbReference>
<name>A0A0P7DB33_PSEPU</name>
<evidence type="ECO:0008006" key="3">
    <source>
        <dbReference type="Google" id="ProtNLM"/>
    </source>
</evidence>
<gene>
    <name evidence="1" type="ORF">HB13667_05885</name>
</gene>
<dbReference type="AlphaFoldDB" id="A0A0P7DB33"/>
<evidence type="ECO:0000313" key="2">
    <source>
        <dbReference type="Proteomes" id="UP000050437"/>
    </source>
</evidence>
<accession>A0A0P7DB33</accession>